<dbReference type="STRING" id="264201.pc1384"/>
<reference evidence="2 3" key="1">
    <citation type="journal article" date="2004" name="Science">
        <title>Illuminating the evolutionary history of chlamydiae.</title>
        <authorList>
            <person name="Horn M."/>
            <person name="Collingro A."/>
            <person name="Schmitz-Esser S."/>
            <person name="Beier C.L."/>
            <person name="Purkhold U."/>
            <person name="Fartmann B."/>
            <person name="Brandt P."/>
            <person name="Nyakatura G.J."/>
            <person name="Droege M."/>
            <person name="Frishman D."/>
            <person name="Rattei T."/>
            <person name="Mewes H."/>
            <person name="Wagner M."/>
        </authorList>
    </citation>
    <scope>NUCLEOTIDE SEQUENCE [LARGE SCALE GENOMIC DNA]</scope>
    <source>
        <strain evidence="2 3">UWE25</strain>
    </source>
</reference>
<dbReference type="RefSeq" id="WP_011175933.1">
    <property type="nucleotide sequence ID" value="NC_005861.2"/>
</dbReference>
<dbReference type="AlphaFoldDB" id="Q6MBE1"/>
<evidence type="ECO:0000256" key="1">
    <source>
        <dbReference type="ARBA" id="ARBA00010244"/>
    </source>
</evidence>
<accession>Q6MBE1</accession>
<dbReference type="HOGENOM" id="CLU_093829_2_0_0"/>
<dbReference type="InterPro" id="IPR011716">
    <property type="entry name" value="TPR-3"/>
</dbReference>
<gene>
    <name evidence="2" type="ORF">PC_RS06655</name>
</gene>
<dbReference type="EMBL" id="BX908798">
    <property type="protein sequence ID" value="CAF24108.1"/>
    <property type="molecule type" value="Genomic_DNA"/>
</dbReference>
<protein>
    <submittedName>
        <fullName evidence="2">Uncharacterized protein</fullName>
    </submittedName>
</protein>
<dbReference type="InterPro" id="IPR005415">
    <property type="entry name" value="T3SS_Ca_resp_chp_LcrH/SycD"/>
</dbReference>
<proteinExistence type="inferred from homology"/>
<evidence type="ECO:0000313" key="2">
    <source>
        <dbReference type="EMBL" id="CAF24108.1"/>
    </source>
</evidence>
<dbReference type="Pfam" id="PF07720">
    <property type="entry name" value="TPR_3"/>
    <property type="match status" value="2"/>
</dbReference>
<organism evidence="2 3">
    <name type="scientific">Protochlamydia amoebophila (strain UWE25)</name>
    <dbReference type="NCBI Taxonomy" id="264201"/>
    <lineage>
        <taxon>Bacteria</taxon>
        <taxon>Pseudomonadati</taxon>
        <taxon>Chlamydiota</taxon>
        <taxon>Chlamydiia</taxon>
        <taxon>Parachlamydiales</taxon>
        <taxon>Parachlamydiaceae</taxon>
        <taxon>Candidatus Protochlamydia</taxon>
    </lineage>
</organism>
<dbReference type="NCBIfam" id="TIGR02552">
    <property type="entry name" value="LcrH_SycD"/>
    <property type="match status" value="1"/>
</dbReference>
<dbReference type="SUPFAM" id="SSF48452">
    <property type="entry name" value="TPR-like"/>
    <property type="match status" value="1"/>
</dbReference>
<dbReference type="OrthoDB" id="19049at2"/>
<dbReference type="KEGG" id="pcu:PC_RS06655"/>
<keyword evidence="3" id="KW-1185">Reference proteome</keyword>
<dbReference type="InterPro" id="IPR011990">
    <property type="entry name" value="TPR-like_helical_dom_sf"/>
</dbReference>
<dbReference type="Gene3D" id="1.25.40.10">
    <property type="entry name" value="Tetratricopeptide repeat domain"/>
    <property type="match status" value="1"/>
</dbReference>
<comment type="similarity">
    <text evidence="1">Belongs to the LcrH/SycD chaperone family.</text>
</comment>
<evidence type="ECO:0000313" key="3">
    <source>
        <dbReference type="Proteomes" id="UP000000529"/>
    </source>
</evidence>
<sequence>MKGSRGVKSQMKKDALNASMVEDEKFKKSYGDIMGRMFSEGMTPKDAMGVNSNILESVYAQAYRLYNTGKYIEAVHLFRVLIMMNYAESKYVLGLAACFHMMKEYKNAIQTYTMCSAIDPNTPIPYYHSSDCFIQMKDYLSAMLCLQLAIDKSQNKPEFAKIKERAILSLESLKQQNLPSQPIKMEEDEL</sequence>
<dbReference type="eggNOG" id="COG0457">
    <property type="taxonomic scope" value="Bacteria"/>
</dbReference>
<dbReference type="Proteomes" id="UP000000529">
    <property type="component" value="Chromosome"/>
</dbReference>
<name>Q6MBE1_PARUW</name>
<dbReference type="PRINTS" id="PR01595">
    <property type="entry name" value="SYCDCHAPRONE"/>
</dbReference>